<evidence type="ECO:0000313" key="8">
    <source>
        <dbReference type="EMBL" id="KAF2304365.1"/>
    </source>
</evidence>
<accession>A0A6A6LV30</accession>
<keyword evidence="9" id="KW-1185">Reference proteome</keyword>
<dbReference type="InterPro" id="IPR051372">
    <property type="entry name" value="CWC21"/>
</dbReference>
<evidence type="ECO:0000259" key="7">
    <source>
        <dbReference type="SMART" id="SM01115"/>
    </source>
</evidence>
<comment type="subcellular location">
    <subcellularLocation>
        <location evidence="1">Nucleus</location>
    </subcellularLocation>
</comment>
<dbReference type="EMBL" id="JAAGAX010000009">
    <property type="protein sequence ID" value="KAF2304365.1"/>
    <property type="molecule type" value="Genomic_DNA"/>
</dbReference>
<dbReference type="CDD" id="cd21373">
    <property type="entry name" value="cwf21_SRRM2-like"/>
    <property type="match status" value="1"/>
</dbReference>
<evidence type="ECO:0000313" key="9">
    <source>
        <dbReference type="Proteomes" id="UP000467840"/>
    </source>
</evidence>
<keyword evidence="3" id="KW-0507">mRNA processing</keyword>
<evidence type="ECO:0000256" key="1">
    <source>
        <dbReference type="ARBA" id="ARBA00004123"/>
    </source>
</evidence>
<dbReference type="GO" id="GO:0006397">
    <property type="term" value="P:mRNA processing"/>
    <property type="evidence" value="ECO:0007669"/>
    <property type="project" value="UniProtKB-KW"/>
</dbReference>
<dbReference type="InterPro" id="IPR013170">
    <property type="entry name" value="mRNA_splic_Cwf21_dom"/>
</dbReference>
<comment type="similarity">
    <text evidence="2">Belongs to the CWC21 family.</text>
</comment>
<dbReference type="PANTHER" id="PTHR36562:SF5">
    <property type="entry name" value="SERINE_ARGININE REPETITIVE MATRIX 2"/>
    <property type="match status" value="1"/>
</dbReference>
<evidence type="ECO:0000256" key="5">
    <source>
        <dbReference type="ARBA" id="ARBA00023187"/>
    </source>
</evidence>
<dbReference type="SMART" id="SM01115">
    <property type="entry name" value="cwf21"/>
    <property type="match status" value="1"/>
</dbReference>
<keyword evidence="4" id="KW-0747">Spliceosome</keyword>
<dbReference type="Pfam" id="PF08312">
    <property type="entry name" value="cwf21"/>
    <property type="match status" value="1"/>
</dbReference>
<evidence type="ECO:0000256" key="4">
    <source>
        <dbReference type="ARBA" id="ARBA00022728"/>
    </source>
</evidence>
<name>A0A6A6LV30_HEVBR</name>
<proteinExistence type="inferred from homology"/>
<dbReference type="AlphaFoldDB" id="A0A6A6LV30"/>
<evidence type="ECO:0000256" key="6">
    <source>
        <dbReference type="ARBA" id="ARBA00023242"/>
    </source>
</evidence>
<organism evidence="8 9">
    <name type="scientific">Hevea brasiliensis</name>
    <name type="common">Para rubber tree</name>
    <name type="synonym">Siphonia brasiliensis</name>
    <dbReference type="NCBI Taxonomy" id="3981"/>
    <lineage>
        <taxon>Eukaryota</taxon>
        <taxon>Viridiplantae</taxon>
        <taxon>Streptophyta</taxon>
        <taxon>Embryophyta</taxon>
        <taxon>Tracheophyta</taxon>
        <taxon>Spermatophyta</taxon>
        <taxon>Magnoliopsida</taxon>
        <taxon>eudicotyledons</taxon>
        <taxon>Gunneridae</taxon>
        <taxon>Pentapetalae</taxon>
        <taxon>rosids</taxon>
        <taxon>fabids</taxon>
        <taxon>Malpighiales</taxon>
        <taxon>Euphorbiaceae</taxon>
        <taxon>Crotonoideae</taxon>
        <taxon>Micrandreae</taxon>
        <taxon>Hevea</taxon>
    </lineage>
</organism>
<dbReference type="GO" id="GO:0005681">
    <property type="term" value="C:spliceosomal complex"/>
    <property type="evidence" value="ECO:0007669"/>
    <property type="project" value="UniProtKB-KW"/>
</dbReference>
<evidence type="ECO:0000256" key="2">
    <source>
        <dbReference type="ARBA" id="ARBA00005954"/>
    </source>
</evidence>
<feature type="domain" description="CWF21" evidence="7">
    <location>
        <begin position="49"/>
        <end position="94"/>
    </location>
</feature>
<comment type="caution">
    <text evidence="8">The sequence shown here is derived from an EMBL/GenBank/DDBJ whole genome shotgun (WGS) entry which is preliminary data.</text>
</comment>
<evidence type="ECO:0000256" key="3">
    <source>
        <dbReference type="ARBA" id="ARBA00022664"/>
    </source>
</evidence>
<dbReference type="PANTHER" id="PTHR36562">
    <property type="entry name" value="SERINE/ARGININE REPETITIVE MATRIX 2"/>
    <property type="match status" value="1"/>
</dbReference>
<keyword evidence="6" id="KW-0539">Nucleus</keyword>
<protein>
    <recommendedName>
        <fullName evidence="7">CWF21 domain-containing protein</fullName>
    </recommendedName>
</protein>
<dbReference type="GO" id="GO:0008380">
    <property type="term" value="P:RNA splicing"/>
    <property type="evidence" value="ECO:0007669"/>
    <property type="project" value="UniProtKB-KW"/>
</dbReference>
<dbReference type="Proteomes" id="UP000467840">
    <property type="component" value="Chromosome 16"/>
</dbReference>
<keyword evidence="5" id="KW-0508">mRNA splicing</keyword>
<reference evidence="8 9" key="1">
    <citation type="journal article" date="2020" name="Mol. Plant">
        <title>The Chromosome-Based Rubber Tree Genome Provides New Insights into Spurge Genome Evolution and Rubber Biosynthesis.</title>
        <authorList>
            <person name="Liu J."/>
            <person name="Shi C."/>
            <person name="Shi C.C."/>
            <person name="Li W."/>
            <person name="Zhang Q.J."/>
            <person name="Zhang Y."/>
            <person name="Li K."/>
            <person name="Lu H.F."/>
            <person name="Shi C."/>
            <person name="Zhu S.T."/>
            <person name="Xiao Z.Y."/>
            <person name="Nan H."/>
            <person name="Yue Y."/>
            <person name="Zhu X.G."/>
            <person name="Wu Y."/>
            <person name="Hong X.N."/>
            <person name="Fan G.Y."/>
            <person name="Tong Y."/>
            <person name="Zhang D."/>
            <person name="Mao C.L."/>
            <person name="Liu Y.L."/>
            <person name="Hao S.J."/>
            <person name="Liu W.Q."/>
            <person name="Lv M.Q."/>
            <person name="Zhang H.B."/>
            <person name="Liu Y."/>
            <person name="Hu-Tang G.R."/>
            <person name="Wang J.P."/>
            <person name="Wang J.H."/>
            <person name="Sun Y.H."/>
            <person name="Ni S.B."/>
            <person name="Chen W.B."/>
            <person name="Zhang X.C."/>
            <person name="Jiao Y.N."/>
            <person name="Eichler E.E."/>
            <person name="Li G.H."/>
            <person name="Liu X."/>
            <person name="Gao L.Z."/>
        </authorList>
    </citation>
    <scope>NUCLEOTIDE SEQUENCE [LARGE SCALE GENOMIC DNA]</scope>
    <source>
        <strain evidence="9">cv. GT1</strain>
        <tissue evidence="8">Leaf</tissue>
    </source>
</reference>
<gene>
    <name evidence="8" type="ORF">GH714_030495</name>
</gene>
<sequence length="125" mass="13595">MYKGIGLQTSRGSGTNGYIQTNKFSVKPKTAKVDRGTAGFTKKPNKDILEHERKRQIHLKLVVLEDILAEQGYTDLEIADKLQDARKILEAASASEESGGPVATVYGCFNISSDMIDSTGAFKDA</sequence>